<organism evidence="1 2">
    <name type="scientific">Paralvinella palmiformis</name>
    <dbReference type="NCBI Taxonomy" id="53620"/>
    <lineage>
        <taxon>Eukaryota</taxon>
        <taxon>Metazoa</taxon>
        <taxon>Spiralia</taxon>
        <taxon>Lophotrochozoa</taxon>
        <taxon>Annelida</taxon>
        <taxon>Polychaeta</taxon>
        <taxon>Sedentaria</taxon>
        <taxon>Canalipalpata</taxon>
        <taxon>Terebellida</taxon>
        <taxon>Terebelliformia</taxon>
        <taxon>Alvinellidae</taxon>
        <taxon>Paralvinella</taxon>
    </lineage>
</organism>
<dbReference type="Pfam" id="PF13469">
    <property type="entry name" value="Sulfotransfer_3"/>
    <property type="match status" value="1"/>
</dbReference>
<dbReference type="Proteomes" id="UP001208570">
    <property type="component" value="Unassembled WGS sequence"/>
</dbReference>
<reference evidence="1" key="1">
    <citation type="journal article" date="2023" name="Mol. Biol. Evol.">
        <title>Third-Generation Sequencing Reveals the Adaptive Role of the Epigenome in Three Deep-Sea Polychaetes.</title>
        <authorList>
            <person name="Perez M."/>
            <person name="Aroh O."/>
            <person name="Sun Y."/>
            <person name="Lan Y."/>
            <person name="Juniper S.K."/>
            <person name="Young C.R."/>
            <person name="Angers B."/>
            <person name="Qian P.Y."/>
        </authorList>
    </citation>
    <scope>NUCLEOTIDE SEQUENCE</scope>
    <source>
        <strain evidence="1">P08H-3</strain>
    </source>
</reference>
<dbReference type="PANTHER" id="PTHR10704">
    <property type="entry name" value="CARBOHYDRATE SULFOTRANSFERASE"/>
    <property type="match status" value="1"/>
</dbReference>
<dbReference type="GO" id="GO:0006044">
    <property type="term" value="P:N-acetylglucosamine metabolic process"/>
    <property type="evidence" value="ECO:0007669"/>
    <property type="project" value="TreeGrafter"/>
</dbReference>
<dbReference type="GO" id="GO:0006790">
    <property type="term" value="P:sulfur compound metabolic process"/>
    <property type="evidence" value="ECO:0007669"/>
    <property type="project" value="TreeGrafter"/>
</dbReference>
<sequence>MAKRQIILPMKTHEDVYINAVKEASALWNISQVANHGHLSRLLTKDNDKDQETVKWVFILSYQRTGSTFIGRMFNDPDTVFYIYEPLDPLYSAMYGIQDGWAVPSDIFNNRNGSLRSLPETEQNAITWTMERIFTCNMASLPPAILAHKFWSMFNPQMTHTQKYISCLKRENLTVSTILLNCQKFIRRRCGVRFGEKPIHNKYCREVLWGNDLATDNDHYVPSCNKYRRSLSNETLPADFKQYFQCLIDVEPTLTKCASDYLDEPCRQKKLRAIKTVRANMRSAKLLLKSYHKIYLIHVYRDPRGVVRSRLKKAWARGLANRSRVDYEAQLYCSTVLNDIRKRKHLENEGHSNQIKEIIYDDFVQKPLLTVLDSYHFLGKEPSMEVKRYYHGTQCRSFWNKTQCRSTKWIKTLKQENTTTINSACSEFFKETNLS</sequence>
<gene>
    <name evidence="1" type="ORF">LSH36_313g01008</name>
</gene>
<evidence type="ECO:0008006" key="3">
    <source>
        <dbReference type="Google" id="ProtNLM"/>
    </source>
</evidence>
<comment type="caution">
    <text evidence="1">The sequence shown here is derived from an EMBL/GenBank/DDBJ whole genome shotgun (WGS) entry which is preliminary data.</text>
</comment>
<evidence type="ECO:0000313" key="2">
    <source>
        <dbReference type="Proteomes" id="UP001208570"/>
    </source>
</evidence>
<evidence type="ECO:0000313" key="1">
    <source>
        <dbReference type="EMBL" id="KAK2152957.1"/>
    </source>
</evidence>
<name>A0AAD9JHQ0_9ANNE</name>
<dbReference type="InterPro" id="IPR051135">
    <property type="entry name" value="Gal/GlcNAc/GalNAc_ST"/>
</dbReference>
<dbReference type="GO" id="GO:0001517">
    <property type="term" value="F:N-acetylglucosamine 6-O-sulfotransferase activity"/>
    <property type="evidence" value="ECO:0007669"/>
    <property type="project" value="TreeGrafter"/>
</dbReference>
<dbReference type="InterPro" id="IPR027417">
    <property type="entry name" value="P-loop_NTPase"/>
</dbReference>
<accession>A0AAD9JHQ0</accession>
<dbReference type="PANTHER" id="PTHR10704:SF44">
    <property type="entry name" value="LD35051P-RELATED"/>
    <property type="match status" value="1"/>
</dbReference>
<dbReference type="EMBL" id="JAODUP010000313">
    <property type="protein sequence ID" value="KAK2152957.1"/>
    <property type="molecule type" value="Genomic_DNA"/>
</dbReference>
<proteinExistence type="predicted"/>
<dbReference type="AlphaFoldDB" id="A0AAD9JHQ0"/>
<dbReference type="Gene3D" id="3.40.50.300">
    <property type="entry name" value="P-loop containing nucleotide triphosphate hydrolases"/>
    <property type="match status" value="1"/>
</dbReference>
<protein>
    <recommendedName>
        <fullName evidence="3">Sulfotransferase</fullName>
    </recommendedName>
</protein>
<keyword evidence="2" id="KW-1185">Reference proteome</keyword>
<dbReference type="SUPFAM" id="SSF52540">
    <property type="entry name" value="P-loop containing nucleoside triphosphate hydrolases"/>
    <property type="match status" value="1"/>
</dbReference>